<accession>A0ACB9RRG5</accession>
<reference evidence="2" key="1">
    <citation type="journal article" date="2023" name="Front. Plant Sci.">
        <title>Chromosomal-level genome assembly of Melastoma candidum provides insights into trichome evolution.</title>
        <authorList>
            <person name="Zhong Y."/>
            <person name="Wu W."/>
            <person name="Sun C."/>
            <person name="Zou P."/>
            <person name="Liu Y."/>
            <person name="Dai S."/>
            <person name="Zhou R."/>
        </authorList>
    </citation>
    <scope>NUCLEOTIDE SEQUENCE [LARGE SCALE GENOMIC DNA]</scope>
</reference>
<dbReference type="Proteomes" id="UP001057402">
    <property type="component" value="Chromosome 3"/>
</dbReference>
<name>A0ACB9RRG5_9MYRT</name>
<sequence length="852" mass="91085">MSERDAIRLSADPSLPSDLTGGNLMRSSKELSGKGQMHYQVHSLERQTRRNNHEEDIGATMQSGVVHVFEQPGIGVPSDEDDFIEVRSKRQILNDKREKREKEFRANSQIIKVPRKPRSLQNVALSSGSKRNSSSRSKELKNINTDDITEDGRGSTSAEMSAVLRKPLVAQSLPPIGTPTIKIDSQADSSSQKIKTGSYPMTSKDIQSEFMFDHSNKAINCVESLHSWRNPGSITRWVGTEKAHKEILLVGVNWAVLEYGAHVDVLVMQLTQSQLDEAMKPGEFDPLASVGDCNIVVTQPSVSSSSVLPEDKSFSSAASPINSLLAGEKIQFGAVTSPTVLPLNRHSASQGIGRPEKSLSDPCPELEDCEAEAEAAASAVAVAAISSDEIIGNGLRGGTIAVSDTKTIRADEISRTSTDVAHDQRSAAQLMAEEPLSVSLPADLSIDTPISLWQPLAGQTTSSQVPSHFPGGPPSNYPFYEMNPILGSPILAFGPSEDLVAFQPPNSAPSSGPRGSLQPAHSGLDSFYGPPAGFTGPFNNPSGIHQGPPHMVVYNHFAPVGQFGQVGLSFMGTTFMPSGRQPDRKHNPVPASSPMVIDGDMKHMNVAFTPRNAADIPPARPLASGSPLLPIGPAAMFDVPPFQSSVEMSVRTRWPHIPPTQLQGASLGIPIPPQAGVPQFNSGHSIDQSVNGSRFTETPISTPNASRNFLSAVDTTARRLPDELALREPSSTSSSVSIQNMAAQSSSAISTSSAGNGDFQNSDNNVSSTDAADFKIHPFPHNKGVFSQNSISSSGYNNQRGGISQKGGEWTHRRGGFQRRNQHLGPEKGFSSSKVKRIYVAKQTLVAKSAAS</sequence>
<gene>
    <name evidence="1" type="ORF">MLD38_007717</name>
</gene>
<organism evidence="1 2">
    <name type="scientific">Melastoma candidum</name>
    <dbReference type="NCBI Taxonomy" id="119954"/>
    <lineage>
        <taxon>Eukaryota</taxon>
        <taxon>Viridiplantae</taxon>
        <taxon>Streptophyta</taxon>
        <taxon>Embryophyta</taxon>
        <taxon>Tracheophyta</taxon>
        <taxon>Spermatophyta</taxon>
        <taxon>Magnoliopsida</taxon>
        <taxon>eudicotyledons</taxon>
        <taxon>Gunneridae</taxon>
        <taxon>Pentapetalae</taxon>
        <taxon>rosids</taxon>
        <taxon>malvids</taxon>
        <taxon>Myrtales</taxon>
        <taxon>Melastomataceae</taxon>
        <taxon>Melastomatoideae</taxon>
        <taxon>Melastomateae</taxon>
        <taxon>Melastoma</taxon>
    </lineage>
</organism>
<proteinExistence type="predicted"/>
<comment type="caution">
    <text evidence="1">The sequence shown here is derived from an EMBL/GenBank/DDBJ whole genome shotgun (WGS) entry which is preliminary data.</text>
</comment>
<evidence type="ECO:0000313" key="1">
    <source>
        <dbReference type="EMBL" id="KAI4381660.1"/>
    </source>
</evidence>
<dbReference type="EMBL" id="CM042882">
    <property type="protein sequence ID" value="KAI4381660.1"/>
    <property type="molecule type" value="Genomic_DNA"/>
</dbReference>
<keyword evidence="2" id="KW-1185">Reference proteome</keyword>
<evidence type="ECO:0000313" key="2">
    <source>
        <dbReference type="Proteomes" id="UP001057402"/>
    </source>
</evidence>
<protein>
    <submittedName>
        <fullName evidence="1">Uncharacterized protein</fullName>
    </submittedName>
</protein>